<accession>A0A3B9GX51</accession>
<dbReference type="AlphaFoldDB" id="A0A3B9GX51"/>
<name>A0A3B9GX51_9PROT</name>
<dbReference type="EMBL" id="DMAN01000166">
    <property type="protein sequence ID" value="HAE27021.1"/>
    <property type="molecule type" value="Genomic_DNA"/>
</dbReference>
<gene>
    <name evidence="2" type="ORF">DCG58_07670</name>
</gene>
<feature type="chain" id="PRO_5017695872" evidence="1">
    <location>
        <begin position="21"/>
        <end position="194"/>
    </location>
</feature>
<keyword evidence="1" id="KW-0732">Signal</keyword>
<evidence type="ECO:0000313" key="2">
    <source>
        <dbReference type="EMBL" id="HAE27021.1"/>
    </source>
</evidence>
<dbReference type="RefSeq" id="WP_272987976.1">
    <property type="nucleotide sequence ID" value="NZ_CAJWRG010000122.1"/>
</dbReference>
<evidence type="ECO:0000313" key="3">
    <source>
        <dbReference type="Proteomes" id="UP000259610"/>
    </source>
</evidence>
<sequence>MKLFSIAACLALAASLTGCAGFALPSVMDKDASPRTAAVVVKNDIAGAIADLADLCEGGILQPDTKAVIAEHGPAIRKGVGAYADSAAACVVIDGRLQTDPTAGESCARGDVQAVTSQLPDLLTDAGRAIGLDNPTGYRVFWAGFAARRIIGTNTGGVIDGFSKDPDIPLEDYLAVWKPVQADADRLMACARKG</sequence>
<dbReference type="Proteomes" id="UP000259610">
    <property type="component" value="Unassembled WGS sequence"/>
</dbReference>
<protein>
    <submittedName>
        <fullName evidence="2">Uncharacterized protein</fullName>
    </submittedName>
</protein>
<reference evidence="2 3" key="1">
    <citation type="journal article" date="2018" name="Nat. Biotechnol.">
        <title>A standardized bacterial taxonomy based on genome phylogeny substantially revises the tree of life.</title>
        <authorList>
            <person name="Parks D.H."/>
            <person name="Chuvochina M."/>
            <person name="Waite D.W."/>
            <person name="Rinke C."/>
            <person name="Skarshewski A."/>
            <person name="Chaumeil P.A."/>
            <person name="Hugenholtz P."/>
        </authorList>
    </citation>
    <scope>NUCLEOTIDE SEQUENCE [LARGE SCALE GENOMIC DNA]</scope>
    <source>
        <strain evidence="2">UBA8733</strain>
    </source>
</reference>
<evidence type="ECO:0000256" key="1">
    <source>
        <dbReference type="SAM" id="SignalP"/>
    </source>
</evidence>
<feature type="signal peptide" evidence="1">
    <location>
        <begin position="1"/>
        <end position="20"/>
    </location>
</feature>
<dbReference type="PROSITE" id="PS51257">
    <property type="entry name" value="PROKAR_LIPOPROTEIN"/>
    <property type="match status" value="1"/>
</dbReference>
<proteinExistence type="predicted"/>
<organism evidence="2 3">
    <name type="scientific">Hyphomonas adhaerens</name>
    <dbReference type="NCBI Taxonomy" id="81029"/>
    <lineage>
        <taxon>Bacteria</taxon>
        <taxon>Pseudomonadati</taxon>
        <taxon>Pseudomonadota</taxon>
        <taxon>Alphaproteobacteria</taxon>
        <taxon>Hyphomonadales</taxon>
        <taxon>Hyphomonadaceae</taxon>
        <taxon>Hyphomonas</taxon>
    </lineage>
</organism>
<comment type="caution">
    <text evidence="2">The sequence shown here is derived from an EMBL/GenBank/DDBJ whole genome shotgun (WGS) entry which is preliminary data.</text>
</comment>